<accession>A0A0K8RIF6</accession>
<dbReference type="AlphaFoldDB" id="A0A0K8RIF6"/>
<proteinExistence type="evidence at transcript level"/>
<dbReference type="EMBL" id="GADI01002893">
    <property type="protein sequence ID" value="JAA70915.1"/>
    <property type="molecule type" value="mRNA"/>
</dbReference>
<feature type="signal peptide" evidence="1">
    <location>
        <begin position="1"/>
        <end position="18"/>
    </location>
</feature>
<evidence type="ECO:0000256" key="1">
    <source>
        <dbReference type="SAM" id="SignalP"/>
    </source>
</evidence>
<name>A0A0K8RIF6_IXORI</name>
<feature type="chain" id="PRO_5005517768" evidence="1">
    <location>
        <begin position="19"/>
        <end position="117"/>
    </location>
</feature>
<sequence>MKIFILALLVAVIFSVKSADTTVCPPGEHPKACNNWNERNTSCDERSCYSPMPPTCTECKCFIEDDDDCKIECVCDGDTFRLPEVHAETLSECPEGSAWTRLCTGLKRKNQHKCVYV</sequence>
<reference evidence="2" key="1">
    <citation type="submission" date="2012-12" db="EMBL/GenBank/DDBJ databases">
        <title>Identification and characterization of a phenylalanine ammonia-lyase gene family in Isatis indigotica Fort.</title>
        <authorList>
            <person name="Liu Q."/>
            <person name="Chen J."/>
            <person name="Zhou X."/>
            <person name="Di P."/>
            <person name="Xiao Y."/>
            <person name="Xuan H."/>
            <person name="Zhang L."/>
            <person name="Chen W."/>
        </authorList>
    </citation>
    <scope>NUCLEOTIDE SEQUENCE</scope>
    <source>
        <tissue evidence="2">Salivary gland</tissue>
    </source>
</reference>
<keyword evidence="1" id="KW-0732">Signal</keyword>
<protein>
    <submittedName>
        <fullName evidence="2">Putative til domain protein</fullName>
    </submittedName>
</protein>
<evidence type="ECO:0000313" key="2">
    <source>
        <dbReference type="EMBL" id="JAA70915.1"/>
    </source>
</evidence>
<organism evidence="2">
    <name type="scientific">Ixodes ricinus</name>
    <name type="common">Common tick</name>
    <name type="synonym">Acarus ricinus</name>
    <dbReference type="NCBI Taxonomy" id="34613"/>
    <lineage>
        <taxon>Eukaryota</taxon>
        <taxon>Metazoa</taxon>
        <taxon>Ecdysozoa</taxon>
        <taxon>Arthropoda</taxon>
        <taxon>Chelicerata</taxon>
        <taxon>Arachnida</taxon>
        <taxon>Acari</taxon>
        <taxon>Parasitiformes</taxon>
        <taxon>Ixodida</taxon>
        <taxon>Ixodoidea</taxon>
        <taxon>Ixodidae</taxon>
        <taxon>Ixodinae</taxon>
        <taxon>Ixodes</taxon>
    </lineage>
</organism>